<dbReference type="STRING" id="576118.SAMN05216216_11759"/>
<dbReference type="EMBL" id="FNFY01000017">
    <property type="protein sequence ID" value="SDL00367.1"/>
    <property type="molecule type" value="Genomic_DNA"/>
</dbReference>
<dbReference type="RefSeq" id="WP_092986971.1">
    <property type="nucleotide sequence ID" value="NZ_FNFY01000017.1"/>
</dbReference>
<dbReference type="GO" id="GO:0030170">
    <property type="term" value="F:pyridoxal phosphate binding"/>
    <property type="evidence" value="ECO:0007669"/>
    <property type="project" value="InterPro"/>
</dbReference>
<keyword evidence="6" id="KW-0238">DNA-binding</keyword>
<keyword evidence="4" id="KW-0663">Pyridoxal phosphate</keyword>
<dbReference type="AlphaFoldDB" id="A0A1G9GI79"/>
<accession>A0A1G9GI79</accession>
<reference evidence="10" key="1">
    <citation type="submission" date="2016-10" db="EMBL/GenBank/DDBJ databases">
        <authorList>
            <person name="Varghese N."/>
            <person name="Submissions S."/>
        </authorList>
    </citation>
    <scope>NUCLEOTIDE SEQUENCE [LARGE SCALE GENOMIC DNA]</scope>
    <source>
        <strain evidence="10">CGMCC 1.8895</strain>
    </source>
</reference>
<keyword evidence="7" id="KW-0804">Transcription</keyword>
<dbReference type="GO" id="GO:0003677">
    <property type="term" value="F:DNA binding"/>
    <property type="evidence" value="ECO:0007669"/>
    <property type="project" value="UniProtKB-KW"/>
</dbReference>
<sequence>MYIKLDTKSEISLYEQLYQEIRSQILKGDIKSNVKLPSKRHLKMDLSISMTTVERAYDQLLDENLVYSVEKSGFYVSEIDLLKTTPKEVPHITKPRQKTFRLALGTIDTSIVQRDVIKQISKVVFEQDDLLNPGENSGEYELRKAISDYLHFNRGVSCSIDQIFIGPSTEFLLQQVLFLLDYPGMTIENPGYPVVKKVISHLNLTHDIARVDHDGINMNDIISNKNPVVHVTPSHQFPSGVVLSLKKRIQLLNHALENDVYIVEDDYDSEFRYTGKPLPSLQGLDQNDRTIYMSTFSKSLYPSLRLSVMVLPKSLSEKYYREKLSCNVSRQMQHIVARYISEGYLNRHINRVRKIYSKKMRNITKWLKTSFPAVGVDGEHTGMHFVLRCPNRDIIRMVDKYNLISKNNYSVHNHFNDSVIVGIGEESTEEIISTLNEFLNEIYG</sequence>
<gene>
    <name evidence="9" type="ORF">SAMN05216216_11759</name>
</gene>
<dbReference type="InterPro" id="IPR036388">
    <property type="entry name" value="WH-like_DNA-bd_sf"/>
</dbReference>
<dbReference type="PROSITE" id="PS50949">
    <property type="entry name" value="HTH_GNTR"/>
    <property type="match status" value="1"/>
</dbReference>
<dbReference type="Gene3D" id="3.40.640.10">
    <property type="entry name" value="Type I PLP-dependent aspartate aminotransferase-like (Major domain)"/>
    <property type="match status" value="1"/>
</dbReference>
<dbReference type="CDD" id="cd00609">
    <property type="entry name" value="AAT_like"/>
    <property type="match status" value="1"/>
</dbReference>
<evidence type="ECO:0000256" key="7">
    <source>
        <dbReference type="ARBA" id="ARBA00023163"/>
    </source>
</evidence>
<proteinExistence type="inferred from homology"/>
<keyword evidence="10" id="KW-1185">Reference proteome</keyword>
<dbReference type="Pfam" id="PF00392">
    <property type="entry name" value="GntR"/>
    <property type="match status" value="1"/>
</dbReference>
<dbReference type="SUPFAM" id="SSF46785">
    <property type="entry name" value="Winged helix' DNA-binding domain"/>
    <property type="match status" value="1"/>
</dbReference>
<dbReference type="InterPro" id="IPR051446">
    <property type="entry name" value="HTH_trans_reg/aminotransferase"/>
</dbReference>
<dbReference type="InterPro" id="IPR015421">
    <property type="entry name" value="PyrdxlP-dep_Trfase_major"/>
</dbReference>
<evidence type="ECO:0000313" key="9">
    <source>
        <dbReference type="EMBL" id="SDL00367.1"/>
    </source>
</evidence>
<evidence type="ECO:0000313" key="10">
    <source>
        <dbReference type="Proteomes" id="UP000199008"/>
    </source>
</evidence>
<dbReference type="InterPro" id="IPR000524">
    <property type="entry name" value="Tscrpt_reg_HTH_GntR"/>
</dbReference>
<organism evidence="9 10">
    <name type="scientific">Lacicoccus qingdaonensis</name>
    <dbReference type="NCBI Taxonomy" id="576118"/>
    <lineage>
        <taxon>Bacteria</taxon>
        <taxon>Bacillati</taxon>
        <taxon>Bacillota</taxon>
        <taxon>Bacilli</taxon>
        <taxon>Bacillales</taxon>
        <taxon>Salinicoccaceae</taxon>
        <taxon>Lacicoccus</taxon>
    </lineage>
</organism>
<name>A0A1G9GI79_9BACL</name>
<dbReference type="CDD" id="cd07377">
    <property type="entry name" value="WHTH_GntR"/>
    <property type="match status" value="1"/>
</dbReference>
<evidence type="ECO:0000256" key="5">
    <source>
        <dbReference type="ARBA" id="ARBA00023015"/>
    </source>
</evidence>
<dbReference type="InterPro" id="IPR015424">
    <property type="entry name" value="PyrdxlP-dep_Trfase"/>
</dbReference>
<dbReference type="Pfam" id="PF00155">
    <property type="entry name" value="Aminotran_1_2"/>
    <property type="match status" value="1"/>
</dbReference>
<dbReference type="SMART" id="SM00345">
    <property type="entry name" value="HTH_GNTR"/>
    <property type="match status" value="1"/>
</dbReference>
<evidence type="ECO:0000256" key="4">
    <source>
        <dbReference type="ARBA" id="ARBA00022898"/>
    </source>
</evidence>
<dbReference type="InterPro" id="IPR036390">
    <property type="entry name" value="WH_DNA-bd_sf"/>
</dbReference>
<keyword evidence="3" id="KW-0032">Aminotransferase</keyword>
<dbReference type="OrthoDB" id="9808770at2"/>
<evidence type="ECO:0000256" key="1">
    <source>
        <dbReference type="ARBA" id="ARBA00001933"/>
    </source>
</evidence>
<keyword evidence="5" id="KW-0805">Transcription regulation</keyword>
<dbReference type="PANTHER" id="PTHR46577:SF1">
    <property type="entry name" value="HTH-TYPE TRANSCRIPTIONAL REGULATORY PROTEIN GABR"/>
    <property type="match status" value="1"/>
</dbReference>
<dbReference type="SUPFAM" id="SSF53383">
    <property type="entry name" value="PLP-dependent transferases"/>
    <property type="match status" value="1"/>
</dbReference>
<dbReference type="Gene3D" id="1.10.10.10">
    <property type="entry name" value="Winged helix-like DNA-binding domain superfamily/Winged helix DNA-binding domain"/>
    <property type="match status" value="1"/>
</dbReference>
<dbReference type="PANTHER" id="PTHR46577">
    <property type="entry name" value="HTH-TYPE TRANSCRIPTIONAL REGULATORY PROTEIN GABR"/>
    <property type="match status" value="1"/>
</dbReference>
<keyword evidence="3" id="KW-0808">Transferase</keyword>
<dbReference type="Proteomes" id="UP000199008">
    <property type="component" value="Unassembled WGS sequence"/>
</dbReference>
<feature type="domain" description="HTH gntR-type" evidence="8">
    <location>
        <begin position="11"/>
        <end position="79"/>
    </location>
</feature>
<dbReference type="GO" id="GO:0008483">
    <property type="term" value="F:transaminase activity"/>
    <property type="evidence" value="ECO:0007669"/>
    <property type="project" value="UniProtKB-KW"/>
</dbReference>
<evidence type="ECO:0000256" key="6">
    <source>
        <dbReference type="ARBA" id="ARBA00023125"/>
    </source>
</evidence>
<evidence type="ECO:0000256" key="3">
    <source>
        <dbReference type="ARBA" id="ARBA00022576"/>
    </source>
</evidence>
<evidence type="ECO:0000256" key="2">
    <source>
        <dbReference type="ARBA" id="ARBA00005384"/>
    </source>
</evidence>
<comment type="similarity">
    <text evidence="2">In the C-terminal section; belongs to the class-I pyridoxal-phosphate-dependent aminotransferase family.</text>
</comment>
<dbReference type="GO" id="GO:0003700">
    <property type="term" value="F:DNA-binding transcription factor activity"/>
    <property type="evidence" value="ECO:0007669"/>
    <property type="project" value="InterPro"/>
</dbReference>
<evidence type="ECO:0000259" key="8">
    <source>
        <dbReference type="PROSITE" id="PS50949"/>
    </source>
</evidence>
<dbReference type="InterPro" id="IPR004839">
    <property type="entry name" value="Aminotransferase_I/II_large"/>
</dbReference>
<comment type="cofactor">
    <cofactor evidence="1">
        <name>pyridoxal 5'-phosphate</name>
        <dbReference type="ChEBI" id="CHEBI:597326"/>
    </cofactor>
</comment>
<protein>
    <submittedName>
        <fullName evidence="9">Transcriptional regulator, GntR family</fullName>
    </submittedName>
</protein>